<organism evidence="2 3">
    <name type="scientific">Bifidobacterium adolescentis L2-32</name>
    <dbReference type="NCBI Taxonomy" id="411481"/>
    <lineage>
        <taxon>Bacteria</taxon>
        <taxon>Bacillati</taxon>
        <taxon>Actinomycetota</taxon>
        <taxon>Actinomycetes</taxon>
        <taxon>Bifidobacteriales</taxon>
        <taxon>Bifidobacteriaceae</taxon>
        <taxon>Bifidobacterium</taxon>
    </lineage>
</organism>
<protein>
    <submittedName>
        <fullName evidence="2">Uncharacterized protein</fullName>
    </submittedName>
</protein>
<dbReference type="EMBL" id="AAXD02000018">
    <property type="protein sequence ID" value="EDN83558.1"/>
    <property type="molecule type" value="Genomic_DNA"/>
</dbReference>
<name>A7A3S5_BIFAD</name>
<gene>
    <name evidence="2" type="ORF">BIFADO_00469</name>
</gene>
<feature type="compositionally biased region" description="Low complexity" evidence="1">
    <location>
        <begin position="28"/>
        <end position="40"/>
    </location>
</feature>
<dbReference type="Proteomes" id="UP000003773">
    <property type="component" value="Unassembled WGS sequence"/>
</dbReference>
<proteinExistence type="predicted"/>
<evidence type="ECO:0000256" key="1">
    <source>
        <dbReference type="SAM" id="MobiDB-lite"/>
    </source>
</evidence>
<feature type="region of interest" description="Disordered" evidence="1">
    <location>
        <begin position="28"/>
        <end position="50"/>
    </location>
</feature>
<evidence type="ECO:0000313" key="2">
    <source>
        <dbReference type="EMBL" id="EDN83558.1"/>
    </source>
</evidence>
<reference evidence="2 3" key="2">
    <citation type="submission" date="2007-05" db="EMBL/GenBank/DDBJ databases">
        <title>Draft genome sequence of Bifidobacterium adolescentis (L2-32).</title>
        <authorList>
            <person name="Sudarsanam P."/>
            <person name="Ley R."/>
            <person name="Guruge J."/>
            <person name="Turnbaugh P.J."/>
            <person name="Mahowald M."/>
            <person name="Liep D."/>
            <person name="Gordon J."/>
        </authorList>
    </citation>
    <scope>NUCLEOTIDE SEQUENCE [LARGE SCALE GENOMIC DNA]</scope>
    <source>
        <strain evidence="2 3">L2-32</strain>
    </source>
</reference>
<dbReference type="HOGENOM" id="CLU_2987426_0_0_11"/>
<accession>A7A3S5</accession>
<reference evidence="2 3" key="1">
    <citation type="submission" date="2007-04" db="EMBL/GenBank/DDBJ databases">
        <authorList>
            <person name="Fulton L."/>
            <person name="Clifton S."/>
            <person name="Fulton B."/>
            <person name="Xu J."/>
            <person name="Minx P."/>
            <person name="Pepin K.H."/>
            <person name="Johnson M."/>
            <person name="Thiruvilangam P."/>
            <person name="Bhonagiri V."/>
            <person name="Nash W.E."/>
            <person name="Mardis E.R."/>
            <person name="Wilson R.K."/>
        </authorList>
    </citation>
    <scope>NUCLEOTIDE SEQUENCE [LARGE SCALE GENOMIC DNA]</scope>
    <source>
        <strain evidence="2 3">L2-32</strain>
    </source>
</reference>
<evidence type="ECO:0000313" key="3">
    <source>
        <dbReference type="Proteomes" id="UP000003773"/>
    </source>
</evidence>
<dbReference type="AlphaFoldDB" id="A7A3S5"/>
<sequence length="57" mass="6460">MLKLRLLKQGGFGMLLDLQLQRRARGTYATHHAATPTTTTRSRIGRHRTRTACRIIG</sequence>
<comment type="caution">
    <text evidence="2">The sequence shown here is derived from an EMBL/GenBank/DDBJ whole genome shotgun (WGS) entry which is preliminary data.</text>
</comment>